<accession>A0A0A2L5X2</accession>
<sequence>MILGKAVFPGYFDQTYVEKMKKSRVEMMEVSTKRPF</sequence>
<dbReference type="HOGENOM" id="CLU_3359899_0_0_1"/>
<dbReference type="EMBL" id="JQGA01000468">
    <property type="protein sequence ID" value="KGO75507.1"/>
    <property type="molecule type" value="Genomic_DNA"/>
</dbReference>
<dbReference type="Proteomes" id="UP000030104">
    <property type="component" value="Unassembled WGS sequence"/>
</dbReference>
<comment type="caution">
    <text evidence="1">The sequence shown here is derived from an EMBL/GenBank/DDBJ whole genome shotgun (WGS) entry which is preliminary data.</text>
</comment>
<keyword evidence="2" id="KW-1185">Reference proteome</keyword>
<name>A0A0A2L5X2_PENIT</name>
<evidence type="ECO:0000313" key="1">
    <source>
        <dbReference type="EMBL" id="KGO75507.1"/>
    </source>
</evidence>
<reference evidence="1 2" key="1">
    <citation type="journal article" date="2015" name="Mol. Plant Microbe Interact.">
        <title>Genome, transcriptome, and functional analyses of Penicillium expansum provide new insights into secondary metabolism and pathogenicity.</title>
        <authorList>
            <person name="Ballester A.R."/>
            <person name="Marcet-Houben M."/>
            <person name="Levin E."/>
            <person name="Sela N."/>
            <person name="Selma-Lazaro C."/>
            <person name="Carmona L."/>
            <person name="Wisniewski M."/>
            <person name="Droby S."/>
            <person name="Gonzalez-Candelas L."/>
            <person name="Gabaldon T."/>
        </authorList>
    </citation>
    <scope>NUCLEOTIDE SEQUENCE [LARGE SCALE GENOMIC DNA]</scope>
    <source>
        <strain evidence="1 2">PHI-1</strain>
    </source>
</reference>
<dbReference type="AlphaFoldDB" id="A0A0A2L5X2"/>
<evidence type="ECO:0000313" key="2">
    <source>
        <dbReference type="Proteomes" id="UP000030104"/>
    </source>
</evidence>
<proteinExistence type="predicted"/>
<gene>
    <name evidence="1" type="ORF">PITC_082140</name>
</gene>
<organism evidence="1 2">
    <name type="scientific">Penicillium italicum</name>
    <name type="common">Blue mold</name>
    <dbReference type="NCBI Taxonomy" id="40296"/>
    <lineage>
        <taxon>Eukaryota</taxon>
        <taxon>Fungi</taxon>
        <taxon>Dikarya</taxon>
        <taxon>Ascomycota</taxon>
        <taxon>Pezizomycotina</taxon>
        <taxon>Eurotiomycetes</taxon>
        <taxon>Eurotiomycetidae</taxon>
        <taxon>Eurotiales</taxon>
        <taxon>Aspergillaceae</taxon>
        <taxon>Penicillium</taxon>
    </lineage>
</organism>
<protein>
    <submittedName>
        <fullName evidence="1">Uncharacterized protein</fullName>
    </submittedName>
</protein>